<evidence type="ECO:0000256" key="1">
    <source>
        <dbReference type="ARBA" id="ARBA00022658"/>
    </source>
</evidence>
<dbReference type="SUPFAM" id="SSF48065">
    <property type="entry name" value="DBL homology domain (DH-domain)"/>
    <property type="match status" value="1"/>
</dbReference>
<accession>A0A182IYA4</accession>
<dbReference type="PANTHER" id="PTHR12877:SF7">
    <property type="entry name" value="RHO GUANINE NUCLEOTIDE EXCHANGE FACTOR 10-LIKE PROTEIN"/>
    <property type="match status" value="1"/>
</dbReference>
<dbReference type="GO" id="GO:0030036">
    <property type="term" value="P:actin cytoskeleton organization"/>
    <property type="evidence" value="ECO:0007669"/>
    <property type="project" value="TreeGrafter"/>
</dbReference>
<dbReference type="InterPro" id="IPR035899">
    <property type="entry name" value="DBL_dom_sf"/>
</dbReference>
<organism evidence="2">
    <name type="scientific">Anopheles atroparvus</name>
    <name type="common">European mosquito</name>
    <dbReference type="NCBI Taxonomy" id="41427"/>
    <lineage>
        <taxon>Eukaryota</taxon>
        <taxon>Metazoa</taxon>
        <taxon>Ecdysozoa</taxon>
        <taxon>Arthropoda</taxon>
        <taxon>Hexapoda</taxon>
        <taxon>Insecta</taxon>
        <taxon>Pterygota</taxon>
        <taxon>Neoptera</taxon>
        <taxon>Endopterygota</taxon>
        <taxon>Diptera</taxon>
        <taxon>Nematocera</taxon>
        <taxon>Culicoidea</taxon>
        <taxon>Culicidae</taxon>
        <taxon>Anophelinae</taxon>
        <taxon>Anopheles</taxon>
    </lineage>
</organism>
<dbReference type="Pfam" id="PF19056">
    <property type="entry name" value="WD40_2"/>
    <property type="match status" value="1"/>
</dbReference>
<keyword evidence="1" id="KW-0344">Guanine-nucleotide releasing factor</keyword>
<evidence type="ECO:0000313" key="2">
    <source>
        <dbReference type="EnsemblMetazoa" id="AATE007818-PA.1"/>
    </source>
</evidence>
<dbReference type="GO" id="GO:0005085">
    <property type="term" value="F:guanyl-nucleotide exchange factor activity"/>
    <property type="evidence" value="ECO:0007669"/>
    <property type="project" value="UniProtKB-KW"/>
</dbReference>
<dbReference type="STRING" id="41427.A0A182IYA4"/>
<name>A0A182IYA4_ANOAO</name>
<protein>
    <submittedName>
        <fullName evidence="2">Uncharacterized protein</fullName>
    </submittedName>
</protein>
<dbReference type="AlphaFoldDB" id="A0A182IYA4"/>
<dbReference type="GO" id="GO:0051496">
    <property type="term" value="P:positive regulation of stress fiber assembly"/>
    <property type="evidence" value="ECO:0007669"/>
    <property type="project" value="TreeGrafter"/>
</dbReference>
<dbReference type="PANTHER" id="PTHR12877">
    <property type="entry name" value="RHO GUANINE NUCLEOTIDE EXCHANGE FACTOR"/>
    <property type="match status" value="1"/>
</dbReference>
<dbReference type="EMBL" id="AXCP01008853">
    <property type="status" value="NOT_ANNOTATED_CDS"/>
    <property type="molecule type" value="Genomic_DNA"/>
</dbReference>
<dbReference type="VEuPathDB" id="VectorBase:AATE007818"/>
<dbReference type="EnsemblMetazoa" id="AATE007818-RA">
    <property type="protein sequence ID" value="AATE007818-PA.1"/>
    <property type="gene ID" value="AATE007818"/>
</dbReference>
<reference evidence="2" key="1">
    <citation type="submission" date="2022-08" db="UniProtKB">
        <authorList>
            <consortium name="EnsemblMetazoa"/>
        </authorList>
    </citation>
    <scope>IDENTIFICATION</scope>
    <source>
        <strain evidence="2">EBRO</strain>
    </source>
</reference>
<dbReference type="InterPro" id="IPR039919">
    <property type="entry name" value="ARHGEF10/ARHGEF17"/>
</dbReference>
<dbReference type="Gene3D" id="1.20.900.10">
    <property type="entry name" value="Dbl homology (DH) domain"/>
    <property type="match status" value="1"/>
</dbReference>
<proteinExistence type="predicted"/>
<sequence length="454" mass="50443">MRSLEFLTHDLLFDLKQDDVILERSKIQEIFAYLPEIQVLHQNFQNWMELTAKSWAEKEMAGWIFGAVLEQPALVKAYSMFVINYEHAISGLGVQAAVVLQRTVGSAGNEVCPSQIGLVDGLVDQLLAMHEPVFVDKLSPGTFHDHSKLTCGTYYAPNLAAPLYVRQPLQDWIRNRRMLWICTFGGAKTTVTFYTHEVLSNTLVRRTHLLLNDVFVECIVHVPKGQAVLGDDSTVDTVWMGSRNLLMIYSGSYPLVDKQLASVSIKGCPKQMVHRADRVYIGLNSGNVLIYKIGATAWNLQAAVLINVCAHPIATLKSIKGNMYVAAGTSVSVIDGKTDRLCGNIQSEDLQGNADAQALTTPIICMAYSVNGMWLVRHKSSIVSLYRLSPWKHLKDIDVTRPVRRFSTVICQAMCEGNIFATSIALVNNSLWIGTSIGVTMMMALPMRRNVPLI</sequence>